<dbReference type="Pfam" id="PF00106">
    <property type="entry name" value="adh_short"/>
    <property type="match status" value="2"/>
</dbReference>
<sequence length="508" mass="55264">MVSSMDRWVGKVAVVTGASGGIGAAIAEQLVEKGLKVVALARRKERLDELAKKLANKKGKLYPVKTDISKEEDIINAFKWVKENLGPVHILVNNAGIFKMGSTLTDGDTETWRSTFDVNVLGLCIATREAVRDMKANNVDGHIIHINSVGGHSVPPIPGVNVYPASKYAVTALAETLRLELNSQKSRIKITSLSPGAVSTEIVGGVVDKLIKSMEKHKELILDSQDIADAVVYVLSTPPHVQFGITTLNNITMVLSVDRWIGKVAIVTGASSGIGAAIAERLAEHGLRVAALARRKDRLEGLADKVKHTKGKIYPIKADLSKEEDVLNAFKWIKENLGPIHILVNNAGTGGPGSLHDGTTENWRKTFEVNVLGLCVATREAIKDMKSNNVDGHIIHINSVCGHQVFDFPESNVYPASKYAVTALAETLRLELNSLKLKIKVTVMMSPGAVLTEFMPDDFKSTTEFKKMVEEKQILDPEDVADGVVYVLSTPPHVQIQELTIRPVIESF</sequence>
<evidence type="ECO:0008006" key="5">
    <source>
        <dbReference type="Google" id="ProtNLM"/>
    </source>
</evidence>
<dbReference type="InterPro" id="IPR036291">
    <property type="entry name" value="NAD(P)-bd_dom_sf"/>
</dbReference>
<keyword evidence="2" id="KW-0560">Oxidoreductase</keyword>
<comment type="similarity">
    <text evidence="1">Belongs to the short-chain dehydrogenases/reductases (SDR) family.</text>
</comment>
<dbReference type="SUPFAM" id="SSF51735">
    <property type="entry name" value="NAD(P)-binding Rossmann-fold domains"/>
    <property type="match status" value="2"/>
</dbReference>
<dbReference type="PANTHER" id="PTHR43115">
    <property type="entry name" value="DEHYDROGENASE/REDUCTASE SDR FAMILY MEMBER 11"/>
    <property type="match status" value="1"/>
</dbReference>
<gene>
    <name evidence="3" type="ORF">NQ317_018163</name>
</gene>
<keyword evidence="4" id="KW-1185">Reference proteome</keyword>
<proteinExistence type="inferred from homology"/>
<dbReference type="PRINTS" id="PR00081">
    <property type="entry name" value="GDHRDH"/>
</dbReference>
<dbReference type="PRINTS" id="PR00080">
    <property type="entry name" value="SDRFAMILY"/>
</dbReference>
<reference evidence="3" key="1">
    <citation type="journal article" date="2023" name="Insect Mol. Biol.">
        <title>Genome sequencing provides insights into the evolution of gene families encoding plant cell wall-degrading enzymes in longhorned beetles.</title>
        <authorList>
            <person name="Shin N.R."/>
            <person name="Okamura Y."/>
            <person name="Kirsch R."/>
            <person name="Pauchet Y."/>
        </authorList>
    </citation>
    <scope>NUCLEOTIDE SEQUENCE</scope>
    <source>
        <strain evidence="3">MMC_N1</strain>
    </source>
</reference>
<dbReference type="InterPro" id="IPR002347">
    <property type="entry name" value="SDR_fam"/>
</dbReference>
<protein>
    <recommendedName>
        <fullName evidence="5">Farnesol dehydrogenase</fullName>
    </recommendedName>
</protein>
<comment type="caution">
    <text evidence="3">The sequence shown here is derived from an EMBL/GenBank/DDBJ whole genome shotgun (WGS) entry which is preliminary data.</text>
</comment>
<organism evidence="3 4">
    <name type="scientific">Molorchus minor</name>
    <dbReference type="NCBI Taxonomy" id="1323400"/>
    <lineage>
        <taxon>Eukaryota</taxon>
        <taxon>Metazoa</taxon>
        <taxon>Ecdysozoa</taxon>
        <taxon>Arthropoda</taxon>
        <taxon>Hexapoda</taxon>
        <taxon>Insecta</taxon>
        <taxon>Pterygota</taxon>
        <taxon>Neoptera</taxon>
        <taxon>Endopterygota</taxon>
        <taxon>Coleoptera</taxon>
        <taxon>Polyphaga</taxon>
        <taxon>Cucujiformia</taxon>
        <taxon>Chrysomeloidea</taxon>
        <taxon>Cerambycidae</taxon>
        <taxon>Lamiinae</taxon>
        <taxon>Monochamini</taxon>
        <taxon>Molorchus</taxon>
    </lineage>
</organism>
<dbReference type="EMBL" id="JAPWTJ010001482">
    <property type="protein sequence ID" value="KAJ8971428.1"/>
    <property type="molecule type" value="Genomic_DNA"/>
</dbReference>
<evidence type="ECO:0000313" key="4">
    <source>
        <dbReference type="Proteomes" id="UP001162164"/>
    </source>
</evidence>
<evidence type="ECO:0000256" key="1">
    <source>
        <dbReference type="ARBA" id="ARBA00006484"/>
    </source>
</evidence>
<dbReference type="Proteomes" id="UP001162164">
    <property type="component" value="Unassembled WGS sequence"/>
</dbReference>
<name>A0ABQ9J1R5_9CUCU</name>
<accession>A0ABQ9J1R5</accession>
<evidence type="ECO:0000256" key="2">
    <source>
        <dbReference type="ARBA" id="ARBA00023002"/>
    </source>
</evidence>
<dbReference type="PANTHER" id="PTHR43115:SF4">
    <property type="entry name" value="DEHYDROGENASE_REDUCTASE SDR FAMILY MEMBER 11"/>
    <property type="match status" value="1"/>
</dbReference>
<dbReference type="Gene3D" id="3.40.50.720">
    <property type="entry name" value="NAD(P)-binding Rossmann-like Domain"/>
    <property type="match status" value="2"/>
</dbReference>
<evidence type="ECO:0000313" key="3">
    <source>
        <dbReference type="EMBL" id="KAJ8971428.1"/>
    </source>
</evidence>